<feature type="region of interest" description="Disordered" evidence="1">
    <location>
        <begin position="71"/>
        <end position="130"/>
    </location>
</feature>
<feature type="compositionally biased region" description="Polar residues" evidence="1">
    <location>
        <begin position="179"/>
        <end position="201"/>
    </location>
</feature>
<organism evidence="2 3">
    <name type="scientific">Aureobasidium pullulans</name>
    <name type="common">Black yeast</name>
    <name type="synonym">Pullularia pullulans</name>
    <dbReference type="NCBI Taxonomy" id="5580"/>
    <lineage>
        <taxon>Eukaryota</taxon>
        <taxon>Fungi</taxon>
        <taxon>Dikarya</taxon>
        <taxon>Ascomycota</taxon>
        <taxon>Pezizomycotina</taxon>
        <taxon>Dothideomycetes</taxon>
        <taxon>Dothideomycetidae</taxon>
        <taxon>Dothideales</taxon>
        <taxon>Saccotheciaceae</taxon>
        <taxon>Aureobasidium</taxon>
    </lineage>
</organism>
<reference evidence="2 3" key="1">
    <citation type="submission" date="2018-10" db="EMBL/GenBank/DDBJ databases">
        <title>Fifty Aureobasidium pullulans genomes reveal a recombining polyextremotolerant generalist.</title>
        <authorList>
            <person name="Gostincar C."/>
            <person name="Turk M."/>
            <person name="Zajc J."/>
            <person name="Gunde-Cimerman N."/>
        </authorList>
    </citation>
    <scope>NUCLEOTIDE SEQUENCE [LARGE SCALE GENOMIC DNA]</scope>
    <source>
        <strain evidence="2 3">EXF-9785</strain>
    </source>
</reference>
<proteinExistence type="predicted"/>
<protein>
    <submittedName>
        <fullName evidence="2">Uncharacterized protein</fullName>
    </submittedName>
</protein>
<feature type="region of interest" description="Disordered" evidence="1">
    <location>
        <begin position="171"/>
        <end position="249"/>
    </location>
</feature>
<feature type="compositionally biased region" description="Acidic residues" evidence="1">
    <location>
        <begin position="86"/>
        <end position="97"/>
    </location>
</feature>
<dbReference type="AlphaFoldDB" id="A0A4S9EPA5"/>
<evidence type="ECO:0000313" key="3">
    <source>
        <dbReference type="Proteomes" id="UP000308953"/>
    </source>
</evidence>
<name>A0A4S9EPA5_AURPU</name>
<feature type="compositionally biased region" description="Polar residues" evidence="1">
    <location>
        <begin position="221"/>
        <end position="249"/>
    </location>
</feature>
<evidence type="ECO:0000313" key="2">
    <source>
        <dbReference type="EMBL" id="THX35543.1"/>
    </source>
</evidence>
<evidence type="ECO:0000256" key="1">
    <source>
        <dbReference type="SAM" id="MobiDB-lite"/>
    </source>
</evidence>
<accession>A0A4S9EPA5</accession>
<comment type="caution">
    <text evidence="2">The sequence shown here is derived from an EMBL/GenBank/DDBJ whole genome shotgun (WGS) entry which is preliminary data.</text>
</comment>
<gene>
    <name evidence="2" type="ORF">D6D10_07252</name>
</gene>
<sequence>MDGLSPVEKPAGPAATIFETLTSRAVIDSHPVSPKTITMLESKIDAGKTITVGSPVFASAESNHGFLKLGHAKPGDSAATYPSNFNEEEEEEEDPADDFFNYEVPSNQRRVQTQPQTASPPKKNVSFQRHAVQHSIDQIYDAEGDVRSREDVMDDIDNDTLASAQLRAEEQKNAENLGGRSSRQQLRSAGLSQPMGSTGRSPSRHDSATGRRTTRSRSPAKRSTATATSSRDGPNPPQTTTSPAKTTLQRGRNIFIGFESTPPENLTPQEKNDNELDSDVMNIIATMRDSIEGLCDEYLGFSDGNRVHVWLKSLKTEERRTLLNFSRAVADGGGDNEKWVEIVSDPDNRKGLGYGIIHRALVMHVFGSLLFGAPQEVSDYLERMQLQQENEDGFYRAEQRAEYITSYEIHHRVDFNKTHERKFATLKLGVQIAEILRPLLDFGPYTEGRYEQMTQRLISIVSFAASFATLIRKNGNTVLYQFGNTFKGQVIDRSLVDISNIEKMIAEKEVPGSHEALTRILCAQPFYAYRKGGGVMAERILEREENQVDHSVAPELRHLPRNQVRGRLINARDGYRHKILAKAVIVGHWAEKDQSGVSLDEAVHTLEQGGCAQQ</sequence>
<dbReference type="EMBL" id="QZAV01000201">
    <property type="protein sequence ID" value="THX35543.1"/>
    <property type="molecule type" value="Genomic_DNA"/>
</dbReference>
<dbReference type="Proteomes" id="UP000308953">
    <property type="component" value="Unassembled WGS sequence"/>
</dbReference>
<feature type="compositionally biased region" description="Polar residues" evidence="1">
    <location>
        <begin position="104"/>
        <end position="119"/>
    </location>
</feature>